<gene>
    <name evidence="3" type="ORF">RQP53_21605</name>
</gene>
<organism evidence="3 4">
    <name type="scientific">Roseateles aquae</name>
    <dbReference type="NCBI Taxonomy" id="3077235"/>
    <lineage>
        <taxon>Bacteria</taxon>
        <taxon>Pseudomonadati</taxon>
        <taxon>Pseudomonadota</taxon>
        <taxon>Betaproteobacteria</taxon>
        <taxon>Burkholderiales</taxon>
        <taxon>Sphaerotilaceae</taxon>
        <taxon>Roseateles</taxon>
    </lineage>
</organism>
<evidence type="ECO:0000259" key="2">
    <source>
        <dbReference type="Pfam" id="PF07589"/>
    </source>
</evidence>
<comment type="caution">
    <text evidence="3">The sequence shown here is derived from an EMBL/GenBank/DDBJ whole genome shotgun (WGS) entry which is preliminary data.</text>
</comment>
<evidence type="ECO:0000313" key="4">
    <source>
        <dbReference type="Proteomes" id="UP001246372"/>
    </source>
</evidence>
<reference evidence="3" key="1">
    <citation type="submission" date="2023-09" db="EMBL/GenBank/DDBJ databases">
        <title>Paucibacter sp. APW11 Genome sequencing and assembly.</title>
        <authorList>
            <person name="Kim I."/>
        </authorList>
    </citation>
    <scope>NUCLEOTIDE SEQUENCE</scope>
    <source>
        <strain evidence="3">APW11</strain>
    </source>
</reference>
<dbReference type="Proteomes" id="UP001246372">
    <property type="component" value="Unassembled WGS sequence"/>
</dbReference>
<protein>
    <submittedName>
        <fullName evidence="3">PEP-CTERM sorting domain-containing protein</fullName>
    </submittedName>
</protein>
<dbReference type="InterPro" id="IPR013424">
    <property type="entry name" value="Ice-binding_C"/>
</dbReference>
<sequence>MSLKKTVGPLLLAAAALGAASAAQADTEVLIRPFNMTLNGVEFYRADTVLWEKDGGSFNLDSALLFEHNPWGPGAWGDEWGSVEAYRHGQLVGSKDVTLQFDAPPTRYSFNWTDIDLVLFRSGASSDGTFLAVSDMVGAGITQAQTVPEPSSYALLLGGLGLIGGVARRRRQR</sequence>
<dbReference type="Pfam" id="PF07589">
    <property type="entry name" value="PEP-CTERM"/>
    <property type="match status" value="1"/>
</dbReference>
<keyword evidence="1" id="KW-0732">Signal</keyword>
<feature type="signal peptide" evidence="1">
    <location>
        <begin position="1"/>
        <end position="25"/>
    </location>
</feature>
<proteinExistence type="predicted"/>
<name>A0ABU3PIF2_9BURK</name>
<evidence type="ECO:0000313" key="3">
    <source>
        <dbReference type="EMBL" id="MDT9001888.1"/>
    </source>
</evidence>
<feature type="domain" description="Ice-binding protein C-terminal" evidence="2">
    <location>
        <begin position="146"/>
        <end position="171"/>
    </location>
</feature>
<evidence type="ECO:0000256" key="1">
    <source>
        <dbReference type="SAM" id="SignalP"/>
    </source>
</evidence>
<dbReference type="NCBIfam" id="TIGR02595">
    <property type="entry name" value="PEP_CTERM"/>
    <property type="match status" value="1"/>
</dbReference>
<accession>A0ABU3PIF2</accession>
<keyword evidence="4" id="KW-1185">Reference proteome</keyword>
<feature type="chain" id="PRO_5047140511" evidence="1">
    <location>
        <begin position="26"/>
        <end position="173"/>
    </location>
</feature>
<dbReference type="EMBL" id="JAVXZY010000011">
    <property type="protein sequence ID" value="MDT9001888.1"/>
    <property type="molecule type" value="Genomic_DNA"/>
</dbReference>